<accession>A0A1L7WY16</accession>
<organism evidence="2 3">
    <name type="scientific">Phialocephala subalpina</name>
    <dbReference type="NCBI Taxonomy" id="576137"/>
    <lineage>
        <taxon>Eukaryota</taxon>
        <taxon>Fungi</taxon>
        <taxon>Dikarya</taxon>
        <taxon>Ascomycota</taxon>
        <taxon>Pezizomycotina</taxon>
        <taxon>Leotiomycetes</taxon>
        <taxon>Helotiales</taxon>
        <taxon>Mollisiaceae</taxon>
        <taxon>Phialocephala</taxon>
        <taxon>Phialocephala fortinii species complex</taxon>
    </lineage>
</organism>
<dbReference type="OrthoDB" id="3500316at2759"/>
<dbReference type="Proteomes" id="UP000184330">
    <property type="component" value="Unassembled WGS sequence"/>
</dbReference>
<feature type="region of interest" description="Disordered" evidence="1">
    <location>
        <begin position="1"/>
        <end position="44"/>
    </location>
</feature>
<dbReference type="AlphaFoldDB" id="A0A1L7WY16"/>
<evidence type="ECO:0000313" key="2">
    <source>
        <dbReference type="EMBL" id="CZR57645.1"/>
    </source>
</evidence>
<evidence type="ECO:0000313" key="3">
    <source>
        <dbReference type="Proteomes" id="UP000184330"/>
    </source>
</evidence>
<feature type="region of interest" description="Disordered" evidence="1">
    <location>
        <begin position="203"/>
        <end position="236"/>
    </location>
</feature>
<dbReference type="EMBL" id="FJOG01000010">
    <property type="protein sequence ID" value="CZR57645.1"/>
    <property type="molecule type" value="Genomic_DNA"/>
</dbReference>
<keyword evidence="3" id="KW-1185">Reference proteome</keyword>
<sequence length="539" mass="59502">MSSSTQPTAGLTSTGLESQSPKAASSSSESIPSQTTSYKTPNENTISLNADLHCPHENRHGYGFFCPTCRSIPMEWGMKLPRFYASGNLVKVGPSGGAVEGVQLQDEEAIAVLSTIIYADVRGIHYANIPGLLALMEKHPKSVEAGQRLAEMYQIIHRASRNEPEDTVLVFYELVERCLQNPRQPAKKFVIKELSKLAQFQDLPDGLEPEIPPQTFKTGSQQPVTKASTPDQDEDGGEQLNWIKRPNLTAAQAHTPAQRGNWKFVDGTDLRDAVVGKPEPWKWFLVHEDKDDPSKIDVRQYPKIQDFDWNDPNCVNAFNKNRKQIIDRTEAPQKDSRPPWTIQEKKVLEQLIREDLKAGKTGKTLDWNSIAERLEKNFETVLQKEGTALAQTSRKVKWVFPLKKDPKLAKERLGPANRSGSAVNLQAKKYHDILALMDGSVVEDGSSKIVGMMGNGGDGIGHEANEGILGNGSPTLKKRKRMADEELETGQAHVGGKVGSDDGSQGYMTVTSNPKAPPKTPTPKRPKKDTKGKTPQTLT</sequence>
<gene>
    <name evidence="2" type="ORF">PAC_07534</name>
</gene>
<protein>
    <recommendedName>
        <fullName evidence="4">Myb-like domain-containing protein</fullName>
    </recommendedName>
</protein>
<evidence type="ECO:0008006" key="4">
    <source>
        <dbReference type="Google" id="ProtNLM"/>
    </source>
</evidence>
<feature type="compositionally biased region" description="Polar residues" evidence="1">
    <location>
        <begin position="502"/>
        <end position="513"/>
    </location>
</feature>
<feature type="compositionally biased region" description="Low complexity" evidence="1">
    <location>
        <begin position="17"/>
        <end position="37"/>
    </location>
</feature>
<proteinExistence type="predicted"/>
<feature type="compositionally biased region" description="Polar residues" evidence="1">
    <location>
        <begin position="1"/>
        <end position="16"/>
    </location>
</feature>
<feature type="compositionally biased region" description="Polar residues" evidence="1">
    <location>
        <begin position="215"/>
        <end position="230"/>
    </location>
</feature>
<reference evidence="2 3" key="1">
    <citation type="submission" date="2016-03" db="EMBL/GenBank/DDBJ databases">
        <authorList>
            <person name="Ploux O."/>
        </authorList>
    </citation>
    <scope>NUCLEOTIDE SEQUENCE [LARGE SCALE GENOMIC DNA]</scope>
    <source>
        <strain evidence="2 3">UAMH 11012</strain>
    </source>
</reference>
<name>A0A1L7WY16_9HELO</name>
<feature type="region of interest" description="Disordered" evidence="1">
    <location>
        <begin position="464"/>
        <end position="539"/>
    </location>
</feature>
<evidence type="ECO:0000256" key="1">
    <source>
        <dbReference type="SAM" id="MobiDB-lite"/>
    </source>
</evidence>